<keyword evidence="2" id="KW-0732">Signal</keyword>
<dbReference type="EnsemblProtists" id="EKX45113">
    <property type="protein sequence ID" value="EKX45113"/>
    <property type="gene ID" value="GUITHDRAFT_109157"/>
</dbReference>
<feature type="signal peptide" evidence="2">
    <location>
        <begin position="1"/>
        <end position="16"/>
    </location>
</feature>
<dbReference type="RefSeq" id="XP_005832093.1">
    <property type="nucleotide sequence ID" value="XM_005832036.1"/>
</dbReference>
<evidence type="ECO:0000313" key="3">
    <source>
        <dbReference type="EMBL" id="EKX45113.1"/>
    </source>
</evidence>
<gene>
    <name evidence="3" type="ORF">GUITHDRAFT_109157</name>
</gene>
<sequence>MRTACVLLWLIDLGISHQKMADVGAISLSQQILQLREGCGGIEQGQSLRIRGGGSATGKKRAAAGCDAERSKRRRFGGAIDGNCDSYLGSPDDATFSQPILSESSATELRCSPRKKLRRRGTWSEAADRVEHSSVGRSDYRDDNVRENTCTALESSLPDGLAGVEFIKSGKVKIVRVVLPDGNQYTVHVPEILVNKRKNVALHASSASCGTVCHGDESELMGSGFTIQSKAKFPGEILKPREENLVQESKLEWKVRAHVNATIFTDESSAAKMLYVSDKGNTKVDILKF</sequence>
<evidence type="ECO:0000313" key="4">
    <source>
        <dbReference type="EnsemblProtists" id="EKX45113"/>
    </source>
</evidence>
<name>L1J980_GUITC</name>
<dbReference type="GeneID" id="17301714"/>
<dbReference type="PaxDb" id="55529-EKX45113"/>
<feature type="compositionally biased region" description="Basic and acidic residues" evidence="1">
    <location>
        <begin position="126"/>
        <end position="140"/>
    </location>
</feature>
<dbReference type="HOGENOM" id="CLU_964572_0_0_1"/>
<dbReference type="AlphaFoldDB" id="L1J980"/>
<evidence type="ECO:0000256" key="2">
    <source>
        <dbReference type="SAM" id="SignalP"/>
    </source>
</evidence>
<protein>
    <submittedName>
        <fullName evidence="3 4">Uncharacterized protein</fullName>
    </submittedName>
</protein>
<proteinExistence type="predicted"/>
<accession>L1J980</accession>
<feature type="region of interest" description="Disordered" evidence="1">
    <location>
        <begin position="121"/>
        <end position="140"/>
    </location>
</feature>
<reference evidence="4" key="3">
    <citation type="submission" date="2016-03" db="UniProtKB">
        <authorList>
            <consortium name="EnsemblProtists"/>
        </authorList>
    </citation>
    <scope>IDENTIFICATION</scope>
</reference>
<reference evidence="5" key="2">
    <citation type="submission" date="2012-11" db="EMBL/GenBank/DDBJ databases">
        <authorList>
            <person name="Kuo A."/>
            <person name="Curtis B.A."/>
            <person name="Tanifuji G."/>
            <person name="Burki F."/>
            <person name="Gruber A."/>
            <person name="Irimia M."/>
            <person name="Maruyama S."/>
            <person name="Arias M.C."/>
            <person name="Ball S.G."/>
            <person name="Gile G.H."/>
            <person name="Hirakawa Y."/>
            <person name="Hopkins J.F."/>
            <person name="Rensing S.A."/>
            <person name="Schmutz J."/>
            <person name="Symeonidi A."/>
            <person name="Elias M."/>
            <person name="Eveleigh R.J."/>
            <person name="Herman E.K."/>
            <person name="Klute M.J."/>
            <person name="Nakayama T."/>
            <person name="Obornik M."/>
            <person name="Reyes-Prieto A."/>
            <person name="Armbrust E.V."/>
            <person name="Aves S.J."/>
            <person name="Beiko R.G."/>
            <person name="Coutinho P."/>
            <person name="Dacks J.B."/>
            <person name="Durnford D.G."/>
            <person name="Fast N.M."/>
            <person name="Green B.R."/>
            <person name="Grisdale C."/>
            <person name="Hempe F."/>
            <person name="Henrissat B."/>
            <person name="Hoppner M.P."/>
            <person name="Ishida K.-I."/>
            <person name="Kim E."/>
            <person name="Koreny L."/>
            <person name="Kroth P.G."/>
            <person name="Liu Y."/>
            <person name="Malik S.-B."/>
            <person name="Maier U.G."/>
            <person name="McRose D."/>
            <person name="Mock T."/>
            <person name="Neilson J.A."/>
            <person name="Onodera N.T."/>
            <person name="Poole A.M."/>
            <person name="Pritham E.J."/>
            <person name="Richards T.A."/>
            <person name="Rocap G."/>
            <person name="Roy S.W."/>
            <person name="Sarai C."/>
            <person name="Schaack S."/>
            <person name="Shirato S."/>
            <person name="Slamovits C.H."/>
            <person name="Spencer D.F."/>
            <person name="Suzuki S."/>
            <person name="Worden A.Z."/>
            <person name="Zauner S."/>
            <person name="Barry K."/>
            <person name="Bell C."/>
            <person name="Bharti A.K."/>
            <person name="Crow J.A."/>
            <person name="Grimwood J."/>
            <person name="Kramer R."/>
            <person name="Lindquist E."/>
            <person name="Lucas S."/>
            <person name="Salamov A."/>
            <person name="McFadden G.I."/>
            <person name="Lane C.E."/>
            <person name="Keeling P.J."/>
            <person name="Gray M.W."/>
            <person name="Grigoriev I.V."/>
            <person name="Archibald J.M."/>
        </authorList>
    </citation>
    <scope>NUCLEOTIDE SEQUENCE</scope>
    <source>
        <strain evidence="5">CCMP2712</strain>
    </source>
</reference>
<dbReference type="KEGG" id="gtt:GUITHDRAFT_109157"/>
<keyword evidence="5" id="KW-1185">Reference proteome</keyword>
<evidence type="ECO:0000313" key="5">
    <source>
        <dbReference type="Proteomes" id="UP000011087"/>
    </source>
</evidence>
<organism evidence="3">
    <name type="scientific">Guillardia theta (strain CCMP2712)</name>
    <name type="common">Cryptophyte</name>
    <dbReference type="NCBI Taxonomy" id="905079"/>
    <lineage>
        <taxon>Eukaryota</taxon>
        <taxon>Cryptophyceae</taxon>
        <taxon>Pyrenomonadales</taxon>
        <taxon>Geminigeraceae</taxon>
        <taxon>Guillardia</taxon>
    </lineage>
</organism>
<feature type="chain" id="PRO_5008771058" evidence="2">
    <location>
        <begin position="17"/>
        <end position="289"/>
    </location>
</feature>
<evidence type="ECO:0000256" key="1">
    <source>
        <dbReference type="SAM" id="MobiDB-lite"/>
    </source>
</evidence>
<dbReference type="EMBL" id="JH993001">
    <property type="protein sequence ID" value="EKX45113.1"/>
    <property type="molecule type" value="Genomic_DNA"/>
</dbReference>
<dbReference type="Proteomes" id="UP000011087">
    <property type="component" value="Unassembled WGS sequence"/>
</dbReference>
<reference evidence="3 5" key="1">
    <citation type="journal article" date="2012" name="Nature">
        <title>Algal genomes reveal evolutionary mosaicism and the fate of nucleomorphs.</title>
        <authorList>
            <consortium name="DOE Joint Genome Institute"/>
            <person name="Curtis B.A."/>
            <person name="Tanifuji G."/>
            <person name="Burki F."/>
            <person name="Gruber A."/>
            <person name="Irimia M."/>
            <person name="Maruyama S."/>
            <person name="Arias M.C."/>
            <person name="Ball S.G."/>
            <person name="Gile G.H."/>
            <person name="Hirakawa Y."/>
            <person name="Hopkins J.F."/>
            <person name="Kuo A."/>
            <person name="Rensing S.A."/>
            <person name="Schmutz J."/>
            <person name="Symeonidi A."/>
            <person name="Elias M."/>
            <person name="Eveleigh R.J."/>
            <person name="Herman E.K."/>
            <person name="Klute M.J."/>
            <person name="Nakayama T."/>
            <person name="Obornik M."/>
            <person name="Reyes-Prieto A."/>
            <person name="Armbrust E.V."/>
            <person name="Aves S.J."/>
            <person name="Beiko R.G."/>
            <person name="Coutinho P."/>
            <person name="Dacks J.B."/>
            <person name="Durnford D.G."/>
            <person name="Fast N.M."/>
            <person name="Green B.R."/>
            <person name="Grisdale C.J."/>
            <person name="Hempel F."/>
            <person name="Henrissat B."/>
            <person name="Hoppner M.P."/>
            <person name="Ishida K."/>
            <person name="Kim E."/>
            <person name="Koreny L."/>
            <person name="Kroth P.G."/>
            <person name="Liu Y."/>
            <person name="Malik S.B."/>
            <person name="Maier U.G."/>
            <person name="McRose D."/>
            <person name="Mock T."/>
            <person name="Neilson J.A."/>
            <person name="Onodera N.T."/>
            <person name="Poole A.M."/>
            <person name="Pritham E.J."/>
            <person name="Richards T.A."/>
            <person name="Rocap G."/>
            <person name="Roy S.W."/>
            <person name="Sarai C."/>
            <person name="Schaack S."/>
            <person name="Shirato S."/>
            <person name="Slamovits C.H."/>
            <person name="Spencer D.F."/>
            <person name="Suzuki S."/>
            <person name="Worden A.Z."/>
            <person name="Zauner S."/>
            <person name="Barry K."/>
            <person name="Bell C."/>
            <person name="Bharti A.K."/>
            <person name="Crow J.A."/>
            <person name="Grimwood J."/>
            <person name="Kramer R."/>
            <person name="Lindquist E."/>
            <person name="Lucas S."/>
            <person name="Salamov A."/>
            <person name="McFadden G.I."/>
            <person name="Lane C.E."/>
            <person name="Keeling P.J."/>
            <person name="Gray M.W."/>
            <person name="Grigoriev I.V."/>
            <person name="Archibald J.M."/>
        </authorList>
    </citation>
    <scope>NUCLEOTIDE SEQUENCE</scope>
    <source>
        <strain evidence="3 5">CCMP2712</strain>
    </source>
</reference>